<keyword evidence="1" id="KW-0175">Coiled coil</keyword>
<protein>
    <submittedName>
        <fullName evidence="2">Uncharacterized protein</fullName>
    </submittedName>
</protein>
<feature type="coiled-coil region" evidence="1">
    <location>
        <begin position="153"/>
        <end position="257"/>
    </location>
</feature>
<comment type="caution">
    <text evidence="2">The sequence shown here is derived from an EMBL/GenBank/DDBJ whole genome shotgun (WGS) entry which is preliminary data.</text>
</comment>
<proteinExistence type="predicted"/>
<evidence type="ECO:0000256" key="1">
    <source>
        <dbReference type="SAM" id="Coils"/>
    </source>
</evidence>
<evidence type="ECO:0000313" key="3">
    <source>
        <dbReference type="Proteomes" id="UP000809243"/>
    </source>
</evidence>
<organism evidence="2 3">
    <name type="scientific">Candidatus Iainarchaeum sp</name>
    <dbReference type="NCBI Taxonomy" id="3101447"/>
    <lineage>
        <taxon>Archaea</taxon>
        <taxon>Candidatus Iainarchaeota</taxon>
        <taxon>Candidatus Iainarchaeia</taxon>
        <taxon>Candidatus Iainarchaeales</taxon>
        <taxon>Candidatus Iainarchaeaceae</taxon>
        <taxon>Candidatus Iainarchaeum</taxon>
    </lineage>
</organism>
<name>A0A938YXL4_9ARCH</name>
<feature type="coiled-coil region" evidence="1">
    <location>
        <begin position="302"/>
        <end position="350"/>
    </location>
</feature>
<accession>A0A938YXL4</accession>
<dbReference type="EMBL" id="JAFGDB010000062">
    <property type="protein sequence ID" value="MBN2067541.1"/>
    <property type="molecule type" value="Genomic_DNA"/>
</dbReference>
<dbReference type="Proteomes" id="UP000809243">
    <property type="component" value="Unassembled WGS sequence"/>
</dbReference>
<gene>
    <name evidence="2" type="ORF">JW744_03675</name>
</gene>
<dbReference type="AlphaFoldDB" id="A0A938YXL4"/>
<reference evidence="2" key="1">
    <citation type="submission" date="2021-01" db="EMBL/GenBank/DDBJ databases">
        <title>Active Sulfur Cycling in an Early Earth Analoge.</title>
        <authorList>
            <person name="Hahn C.R."/>
            <person name="Youssef N.H."/>
            <person name="Elshahed M."/>
        </authorList>
    </citation>
    <scope>NUCLEOTIDE SEQUENCE</scope>
    <source>
        <strain evidence="2">Zod_Metabat.1151</strain>
    </source>
</reference>
<sequence length="371" mass="43434">MAGRETVIVEIGERIKEAQQNISDRPWKAASRPAFLAALEKSVSDLAELHSLFSRIVGEMDKNPEPGKPEVKPFLEELEKLLKLLKRNLEMEKGKRSTAKTANELDKEETPELYADLQHKILASLLKARYALEKTTIFLRRQGFEPITDKSTAKQVMEVLSRKEEELQELREKYENIRKRSYLGYFEEGTVADLEQELGDLAKRMALSANELGKSISFHRSQIEYIENSYAELKQKLDSLEELFSQYSEKSEELIKSLKKERDYAKKIVLDVEHETLQLRNTYTREMLNLQETKLAVKREAERKFSEEIKKLARQLSEQQDLARHFRKVAEDKLKKEHELEEKVKQLTLLCKTKEKHEAVKRHYKKGKKKK</sequence>
<evidence type="ECO:0000313" key="2">
    <source>
        <dbReference type="EMBL" id="MBN2067541.1"/>
    </source>
</evidence>